<feature type="binding site" evidence="21">
    <location>
        <position position="177"/>
    </location>
    <ligand>
        <name>Zn(2+)</name>
        <dbReference type="ChEBI" id="CHEBI:29105"/>
    </ligand>
</feature>
<dbReference type="PROSITE" id="PS50817">
    <property type="entry name" value="INTEIN_N_TER"/>
    <property type="match status" value="1"/>
</dbReference>
<comment type="similarity">
    <text evidence="3 22">Belongs to the hedgehog family.</text>
</comment>
<evidence type="ECO:0000259" key="24">
    <source>
        <dbReference type="SMART" id="SM00305"/>
    </source>
</evidence>
<feature type="binding site" evidence="21">
    <location>
        <position position="120"/>
    </location>
    <ligand>
        <name>Ca(2+)</name>
        <dbReference type="ChEBI" id="CHEBI:29108"/>
        <label>1</label>
    </ligand>
</feature>
<keyword evidence="6 22" id="KW-0645">Protease</keyword>
<keyword evidence="10 22" id="KW-0732">Signal</keyword>
<dbReference type="InterPro" id="IPR050387">
    <property type="entry name" value="Hedgehog_Signaling"/>
</dbReference>
<keyword evidence="13 21" id="KW-0106">Calcium</keyword>
<dbReference type="SUPFAM" id="SSF51294">
    <property type="entry name" value="Hedgehog/intein (Hint) domain"/>
    <property type="match status" value="1"/>
</dbReference>
<evidence type="ECO:0000256" key="4">
    <source>
        <dbReference type="ARBA" id="ARBA00022473"/>
    </source>
</evidence>
<feature type="domain" description="Hint" evidence="24">
    <location>
        <begin position="295"/>
        <end position="339"/>
    </location>
</feature>
<dbReference type="PIRSF" id="PIRSF009400">
    <property type="entry name" value="Peptidase_C46"/>
    <property type="match status" value="1"/>
</dbReference>
<dbReference type="SUPFAM" id="SSF55166">
    <property type="entry name" value="Hedgehog/DD-peptidase"/>
    <property type="match status" value="1"/>
</dbReference>
<feature type="binding site" evidence="21">
    <location>
        <position position="121"/>
    </location>
    <ligand>
        <name>Ca(2+)</name>
        <dbReference type="ChEBI" id="CHEBI:29108"/>
        <label>2</label>
    </ligand>
</feature>
<comment type="function">
    <molecule>Protein hedgehog</molecule>
    <text evidence="22">The C-terminal part of the hedgehog protein precursor displays an autoproteolysis activity that results in the cleavage of the full-length protein into two parts (N-product and C-product). In addition, the C-terminal part displays a cholesterol transferase activity that results by the covalent attachment of a cholesterol moiety to the C-terminal of the newly generated N-product.</text>
</comment>
<dbReference type="GO" id="GO:0007224">
    <property type="term" value="P:smoothened signaling pathway"/>
    <property type="evidence" value="ECO:0007669"/>
    <property type="project" value="TreeGrafter"/>
</dbReference>
<evidence type="ECO:0000256" key="3">
    <source>
        <dbReference type="ARBA" id="ARBA00010649"/>
    </source>
</evidence>
<accession>A0A9P0CTT4</accession>
<feature type="binding site" evidence="21">
    <location>
        <position position="135"/>
    </location>
    <ligand>
        <name>Zn(2+)</name>
        <dbReference type="ChEBI" id="CHEBI:29105"/>
    </ligand>
</feature>
<dbReference type="InterPro" id="IPR000320">
    <property type="entry name" value="Hedgehog_signalling_dom"/>
</dbReference>
<evidence type="ECO:0000256" key="5">
    <source>
        <dbReference type="ARBA" id="ARBA00022475"/>
    </source>
</evidence>
<dbReference type="PRINTS" id="PR00632">
    <property type="entry name" value="SONICHHOG"/>
</dbReference>
<keyword evidence="4 22" id="KW-0217">Developmental protein</keyword>
<dbReference type="InterPro" id="IPR036844">
    <property type="entry name" value="Hint_dom_sf"/>
</dbReference>
<dbReference type="GO" id="GO:0016740">
    <property type="term" value="F:transferase activity"/>
    <property type="evidence" value="ECO:0007669"/>
    <property type="project" value="UniProtKB-KW"/>
</dbReference>
<evidence type="ECO:0000256" key="22">
    <source>
        <dbReference type="RuleBase" id="RU280812"/>
    </source>
</evidence>
<feature type="binding site" evidence="21">
    <location>
        <position position="84"/>
    </location>
    <ligand>
        <name>Ca(2+)</name>
        <dbReference type="ChEBI" id="CHEBI:29108"/>
        <label>1</label>
    </ligand>
</feature>
<dbReference type="EMBL" id="OV651815">
    <property type="protein sequence ID" value="CAH1108031.1"/>
    <property type="molecule type" value="Genomic_DNA"/>
</dbReference>
<evidence type="ECO:0000256" key="7">
    <source>
        <dbReference type="ARBA" id="ARBA00022679"/>
    </source>
</evidence>
<keyword evidence="27" id="KW-1185">Reference proteome</keyword>
<dbReference type="Gene3D" id="3.30.1380.10">
    <property type="match status" value="1"/>
</dbReference>
<dbReference type="Pfam" id="PF01085">
    <property type="entry name" value="HH_signal"/>
    <property type="match status" value="1"/>
</dbReference>
<keyword evidence="8" id="KW-0709">Segmentation polarity protein</keyword>
<dbReference type="FunFam" id="2.170.16.10:FF:000001">
    <property type="entry name" value="Indian hedgehog"/>
    <property type="match status" value="1"/>
</dbReference>
<evidence type="ECO:0000256" key="20">
    <source>
        <dbReference type="PIRSR" id="PIRSR009400-1"/>
    </source>
</evidence>
<evidence type="ECO:0000256" key="6">
    <source>
        <dbReference type="ARBA" id="ARBA00022670"/>
    </source>
</evidence>
<keyword evidence="22" id="KW-0256">Endoplasmic reticulum</keyword>
<feature type="binding site" evidence="21">
    <location>
        <position position="142"/>
    </location>
    <ligand>
        <name>Zn(2+)</name>
        <dbReference type="ChEBI" id="CHEBI:29105"/>
    </ligand>
</feature>
<comment type="subcellular location">
    <molecule>Sonic hedgehog protein</molecule>
    <subcellularLocation>
        <location evidence="22">Endoplasmic reticulum membrane</location>
    </subcellularLocation>
    <subcellularLocation>
        <location evidence="22">Golgi apparatus membrane</location>
    </subcellularLocation>
</comment>
<name>A0A9P0CTT4_9CUCU</name>
<evidence type="ECO:0000256" key="23">
    <source>
        <dbReference type="SAM" id="SignalP"/>
    </source>
</evidence>
<reference evidence="26" key="1">
    <citation type="submission" date="2022-01" db="EMBL/GenBank/DDBJ databases">
        <authorList>
            <person name="King R."/>
        </authorList>
    </citation>
    <scope>NUCLEOTIDE SEQUENCE</scope>
</reference>
<keyword evidence="7" id="KW-0808">Transferase</keyword>
<keyword evidence="16" id="KW-0449">Lipoprotein</keyword>
<evidence type="ECO:0000256" key="8">
    <source>
        <dbReference type="ARBA" id="ARBA00022716"/>
    </source>
</evidence>
<dbReference type="GO" id="GO:0005509">
    <property type="term" value="F:calcium ion binding"/>
    <property type="evidence" value="ECO:0007669"/>
    <property type="project" value="TreeGrafter"/>
</dbReference>
<evidence type="ECO:0000256" key="10">
    <source>
        <dbReference type="ARBA" id="ARBA00022729"/>
    </source>
</evidence>
<dbReference type="SMART" id="SM00306">
    <property type="entry name" value="HintN"/>
    <property type="match status" value="1"/>
</dbReference>
<evidence type="ECO:0000256" key="18">
    <source>
        <dbReference type="ARBA" id="ARBA00045369"/>
    </source>
</evidence>
<feature type="site" description="Involved in auto-cleavage" evidence="20">
    <location>
        <position position="262"/>
    </location>
</feature>
<feature type="binding site" evidence="21">
    <location>
        <position position="85"/>
    </location>
    <ligand>
        <name>Ca(2+)</name>
        <dbReference type="ChEBI" id="CHEBI:29108"/>
        <label>2</label>
    </ligand>
</feature>
<dbReference type="GO" id="GO:0016540">
    <property type="term" value="P:protein autoprocessing"/>
    <property type="evidence" value="ECO:0007669"/>
    <property type="project" value="InterPro"/>
</dbReference>
<dbReference type="GO" id="GO:0005113">
    <property type="term" value="F:patched binding"/>
    <property type="evidence" value="ECO:0007669"/>
    <property type="project" value="TreeGrafter"/>
</dbReference>
<dbReference type="GO" id="GO:0009653">
    <property type="term" value="P:anatomical structure morphogenesis"/>
    <property type="evidence" value="ECO:0007669"/>
    <property type="project" value="UniProtKB-KW"/>
</dbReference>
<keyword evidence="15" id="KW-0564">Palmitate</keyword>
<evidence type="ECO:0000256" key="9">
    <source>
        <dbReference type="ARBA" id="ARBA00022723"/>
    </source>
</evidence>
<sequence>MRLCALILFVGTVSVVESCGPGRGVGRRRGSRKLTPLVFKQHVPNVPENTLTASGVAEGRIDRNDTRFNDLVPNYNDDINFKDEEGTGADRLMTQRCKEKLNTLAISVMNMWPGVKLFVTEGWDEERYHTPDSLHYEGRAVDITTSDRDRSKYGMLARLAVEAGFDWVYYESRSHIHCSVKLESAQGAKYGGCFPGESTVLTSTGVHRKLSDLQIGEKILSRDPSTTELTFSEVILFLDYDASQKREFLEITLASNRTLVITPNHLVQKDTLEGYRTVFAQSIQLGDNLLVSVSNNKIVRDRVIKLSATLRTGVYAPLTRTGTLVVNDVVVSCYATVDSQWLAHWVFWPLRWAWNVKKGVGRAWYVVSRPFGAWSEQSLEVTKQSDTGVHWYAKLLYSTAQYLIPTHLSN</sequence>
<feature type="binding site" evidence="21">
    <location>
        <position position="121"/>
    </location>
    <ligand>
        <name>Ca(2+)</name>
        <dbReference type="ChEBI" id="CHEBI:29108"/>
        <label>1</label>
    </ligand>
</feature>
<keyword evidence="12 22" id="KW-0068">Autocatalytic cleavage</keyword>
<keyword evidence="21" id="KW-0862">Zinc</keyword>
<evidence type="ECO:0000256" key="16">
    <source>
        <dbReference type="ARBA" id="ARBA00023288"/>
    </source>
</evidence>
<comment type="function">
    <text evidence="18">The C-terminal part of the hedgehog protein precursor displays an autoproteolysis activity that results in the cleavage of the full-length protein into two parts (N-product and C-product). In addition, the C-terminal part displays a cholesterol transferase activity that results by the covalent attachment of a cholesterol moiety to the C-terminal of the newly generated N-product. Once cleaved, the C-product has no signaling activity and diffuses from the cell.</text>
</comment>
<keyword evidence="5 22" id="KW-1003">Cell membrane</keyword>
<evidence type="ECO:0000256" key="2">
    <source>
        <dbReference type="ARBA" id="ARBA00004496"/>
    </source>
</evidence>
<evidence type="ECO:0000256" key="15">
    <source>
        <dbReference type="ARBA" id="ARBA00023139"/>
    </source>
</evidence>
<dbReference type="InterPro" id="IPR006141">
    <property type="entry name" value="Intein_N"/>
</dbReference>
<dbReference type="SMART" id="SM00305">
    <property type="entry name" value="HintC"/>
    <property type="match status" value="1"/>
</dbReference>
<organism evidence="26 27">
    <name type="scientific">Psylliodes chrysocephalus</name>
    <dbReference type="NCBI Taxonomy" id="3402493"/>
    <lineage>
        <taxon>Eukaryota</taxon>
        <taxon>Metazoa</taxon>
        <taxon>Ecdysozoa</taxon>
        <taxon>Arthropoda</taxon>
        <taxon>Hexapoda</taxon>
        <taxon>Insecta</taxon>
        <taxon>Pterygota</taxon>
        <taxon>Neoptera</taxon>
        <taxon>Endopterygota</taxon>
        <taxon>Coleoptera</taxon>
        <taxon>Polyphaga</taxon>
        <taxon>Cucujiformia</taxon>
        <taxon>Chrysomeloidea</taxon>
        <taxon>Chrysomelidae</taxon>
        <taxon>Galerucinae</taxon>
        <taxon>Alticini</taxon>
        <taxon>Psylliodes</taxon>
    </lineage>
</organism>
<dbReference type="InterPro" id="IPR003587">
    <property type="entry name" value="Hint_dom_N"/>
</dbReference>
<dbReference type="GO" id="GO:0048731">
    <property type="term" value="P:system development"/>
    <property type="evidence" value="ECO:0007669"/>
    <property type="project" value="UniProtKB-ARBA"/>
</dbReference>
<feature type="site" description="Essential for auto-cleavage" evidence="20">
    <location>
        <position position="265"/>
    </location>
</feature>
<feature type="site" description="Cleavage; by autolysis" evidence="20">
    <location>
        <begin position="192"/>
        <end position="193"/>
    </location>
</feature>
<feature type="site" description="Involved in cholesterol transfer" evidence="20">
    <location>
        <position position="239"/>
    </location>
</feature>
<dbReference type="GO" id="GO:0005789">
    <property type="term" value="C:endoplasmic reticulum membrane"/>
    <property type="evidence" value="ECO:0007669"/>
    <property type="project" value="UniProtKB-SubCell"/>
</dbReference>
<evidence type="ECO:0000256" key="1">
    <source>
        <dbReference type="ARBA" id="ARBA00004123"/>
    </source>
</evidence>
<evidence type="ECO:0000256" key="13">
    <source>
        <dbReference type="ARBA" id="ARBA00022837"/>
    </source>
</evidence>
<proteinExistence type="inferred from homology"/>
<dbReference type="AlphaFoldDB" id="A0A9P0CTT4"/>
<feature type="binding site" evidence="21">
    <location>
        <position position="90"/>
    </location>
    <ligand>
        <name>Ca(2+)</name>
        <dbReference type="ChEBI" id="CHEBI:29108"/>
        <label>1</label>
    </ligand>
</feature>
<dbReference type="Proteomes" id="UP001153636">
    <property type="component" value="Chromosome 3"/>
</dbReference>
<feature type="binding site" evidence="21">
    <location>
        <position position="124"/>
    </location>
    <ligand>
        <name>Ca(2+)</name>
        <dbReference type="ChEBI" id="CHEBI:29108"/>
        <label>2</label>
    </ligand>
</feature>
<protein>
    <recommendedName>
        <fullName evidence="22">Hedgehog protein</fullName>
    </recommendedName>
</protein>
<evidence type="ECO:0000313" key="27">
    <source>
        <dbReference type="Proteomes" id="UP001153636"/>
    </source>
</evidence>
<dbReference type="GO" id="GO:0005615">
    <property type="term" value="C:extracellular space"/>
    <property type="evidence" value="ECO:0007669"/>
    <property type="project" value="TreeGrafter"/>
</dbReference>
<gene>
    <name evidence="26" type="ORF">PSYICH_LOCUS9250</name>
</gene>
<comment type="catalytic activity">
    <reaction evidence="19">
        <text>glycyl-L-cysteinyl-[protein] + cholesterol + H(+) = [protein]-C-terminal glycyl cholesterol ester + N-terminal L-cysteinyl-[protein]</text>
        <dbReference type="Rhea" id="RHEA:59504"/>
        <dbReference type="Rhea" id="RHEA-COMP:12707"/>
        <dbReference type="Rhea" id="RHEA-COMP:15369"/>
        <dbReference type="Rhea" id="RHEA-COMP:15374"/>
        <dbReference type="ChEBI" id="CHEBI:15378"/>
        <dbReference type="ChEBI" id="CHEBI:16113"/>
        <dbReference type="ChEBI" id="CHEBI:65250"/>
        <dbReference type="ChEBI" id="CHEBI:143135"/>
        <dbReference type="ChEBI" id="CHEBI:143140"/>
    </reaction>
    <physiologicalReaction direction="left-to-right" evidence="19">
        <dbReference type="Rhea" id="RHEA:59505"/>
    </physiologicalReaction>
</comment>
<dbReference type="GO" id="GO:0007267">
    <property type="term" value="P:cell-cell signaling"/>
    <property type="evidence" value="ECO:0007669"/>
    <property type="project" value="InterPro"/>
</dbReference>
<dbReference type="OrthoDB" id="5212at2759"/>
<dbReference type="GO" id="GO:0000139">
    <property type="term" value="C:Golgi membrane"/>
    <property type="evidence" value="ECO:0007669"/>
    <property type="project" value="UniProtKB-SubCell"/>
</dbReference>
<dbReference type="GO" id="GO:0005634">
    <property type="term" value="C:nucleus"/>
    <property type="evidence" value="ECO:0007669"/>
    <property type="project" value="UniProtKB-SubCell"/>
</dbReference>
<feature type="signal peptide" evidence="23">
    <location>
        <begin position="1"/>
        <end position="18"/>
    </location>
</feature>
<dbReference type="InterPro" id="IPR001767">
    <property type="entry name" value="Hedgehog_Hint"/>
</dbReference>
<evidence type="ECO:0000256" key="11">
    <source>
        <dbReference type="ARBA" id="ARBA00022801"/>
    </source>
</evidence>
<dbReference type="InterPro" id="IPR003586">
    <property type="entry name" value="Hint_dom_C"/>
</dbReference>
<evidence type="ECO:0000256" key="14">
    <source>
        <dbReference type="ARBA" id="ARBA00023136"/>
    </source>
</evidence>
<dbReference type="GO" id="GO:0005886">
    <property type="term" value="C:plasma membrane"/>
    <property type="evidence" value="ECO:0007669"/>
    <property type="project" value="UniProtKB-SubCell"/>
</dbReference>
<keyword evidence="14 22" id="KW-0472">Membrane</keyword>
<feature type="domain" description="Hint" evidence="25">
    <location>
        <begin position="191"/>
        <end position="293"/>
    </location>
</feature>
<dbReference type="GO" id="GO:0016015">
    <property type="term" value="F:morphogen activity"/>
    <property type="evidence" value="ECO:0007669"/>
    <property type="project" value="UniProtKB-KW"/>
</dbReference>
<keyword evidence="17" id="KW-0504">Morphogen</keyword>
<evidence type="ECO:0000256" key="19">
    <source>
        <dbReference type="ARBA" id="ARBA00048589"/>
    </source>
</evidence>
<keyword evidence="9 21" id="KW-0479">Metal-binding</keyword>
<evidence type="ECO:0000259" key="25">
    <source>
        <dbReference type="SMART" id="SM00306"/>
    </source>
</evidence>
<dbReference type="InterPro" id="IPR009045">
    <property type="entry name" value="Zn_M74/Hedgehog-like"/>
</dbReference>
<evidence type="ECO:0000256" key="12">
    <source>
        <dbReference type="ARBA" id="ARBA00022813"/>
    </source>
</evidence>
<evidence type="ECO:0000256" key="21">
    <source>
        <dbReference type="PIRSR" id="PIRSR009400-2"/>
    </source>
</evidence>
<evidence type="ECO:0000313" key="26">
    <source>
        <dbReference type="EMBL" id="CAH1108031.1"/>
    </source>
</evidence>
<dbReference type="PANTHER" id="PTHR11889:SF31">
    <property type="entry name" value="PROTEIN HEDGEHOG"/>
    <property type="match status" value="1"/>
</dbReference>
<dbReference type="InterPro" id="IPR001657">
    <property type="entry name" value="Hedgehog"/>
</dbReference>
<dbReference type="GO" id="GO:0010468">
    <property type="term" value="P:regulation of gene expression"/>
    <property type="evidence" value="ECO:0007669"/>
    <property type="project" value="TreeGrafter"/>
</dbReference>
<comment type="subcellular location">
    <subcellularLocation>
        <location evidence="2">Cytoplasm</location>
    </subcellularLocation>
    <subcellularLocation>
        <location evidence="1">Nucleus</location>
    </subcellularLocation>
</comment>
<dbReference type="CDD" id="cd00081">
    <property type="entry name" value="Hint"/>
    <property type="match status" value="1"/>
</dbReference>
<feature type="binding site" evidence="21">
    <location>
        <position position="85"/>
    </location>
    <ligand>
        <name>Ca(2+)</name>
        <dbReference type="ChEBI" id="CHEBI:29108"/>
        <label>1</label>
    </ligand>
</feature>
<evidence type="ECO:0000256" key="17">
    <source>
        <dbReference type="ARBA" id="ARBA00023301"/>
    </source>
</evidence>
<dbReference type="Gene3D" id="2.170.16.10">
    <property type="entry name" value="Hedgehog/Intein (Hint) domain"/>
    <property type="match status" value="1"/>
</dbReference>
<dbReference type="GO" id="GO:0008233">
    <property type="term" value="F:peptidase activity"/>
    <property type="evidence" value="ECO:0007669"/>
    <property type="project" value="UniProtKB-UniRule"/>
</dbReference>
<feature type="chain" id="PRO_5040316057" description="Hedgehog protein" evidence="23">
    <location>
        <begin position="19"/>
        <end position="410"/>
    </location>
</feature>
<comment type="subcellular location">
    <molecule>Protein hedgehog N-product</molecule>
    <subcellularLocation>
        <location evidence="22">Cell membrane</location>
        <topology evidence="22">Lipid-anchor</topology>
    </subcellularLocation>
</comment>
<dbReference type="GO" id="GO:0007367">
    <property type="term" value="P:segment polarity determination"/>
    <property type="evidence" value="ECO:0007669"/>
    <property type="project" value="UniProtKB-KW"/>
</dbReference>
<dbReference type="GO" id="GO:0016539">
    <property type="term" value="P:intein-mediated protein splicing"/>
    <property type="evidence" value="ECO:0007669"/>
    <property type="project" value="InterPro"/>
</dbReference>
<dbReference type="FunFam" id="3.30.1380.10:FF:000001">
    <property type="entry name" value="Indian hedgehog"/>
    <property type="match status" value="1"/>
</dbReference>
<dbReference type="GO" id="GO:0001708">
    <property type="term" value="P:cell fate specification"/>
    <property type="evidence" value="ECO:0007669"/>
    <property type="project" value="TreeGrafter"/>
</dbReference>
<comment type="function">
    <molecule>Protein hedgehog N-product</molecule>
    <text evidence="22">The dually lipidated hedgehog protein N-product is a morphogen which is essential for a variety of patterning events during development.</text>
</comment>
<dbReference type="PANTHER" id="PTHR11889">
    <property type="entry name" value="HEDGEHOG"/>
    <property type="match status" value="1"/>
</dbReference>
<keyword evidence="22" id="KW-0333">Golgi apparatus</keyword>
<dbReference type="Pfam" id="PF01079">
    <property type="entry name" value="Hint"/>
    <property type="match status" value="1"/>
</dbReference>
<keyword evidence="11 22" id="KW-0378">Hydrolase</keyword>